<dbReference type="Gene3D" id="2.60.40.1220">
    <property type="match status" value="1"/>
</dbReference>
<feature type="domain" description="S-layer protein spectrin-like repeat" evidence="4">
    <location>
        <begin position="185"/>
        <end position="240"/>
    </location>
</feature>
<evidence type="ECO:0000259" key="3">
    <source>
        <dbReference type="Pfam" id="PF18058"/>
    </source>
</evidence>
<accession>A0ABU8F474</accession>
<name>A0ABU8F474_9BACI</name>
<dbReference type="InterPro" id="IPR054605">
    <property type="entry name" value="SbsA_spectrin-like"/>
</dbReference>
<dbReference type="Pfam" id="PF22360">
    <property type="entry name" value="SbsC_spectrin-like"/>
    <property type="match status" value="1"/>
</dbReference>
<keyword evidence="1 2" id="KW-0732">Signal</keyword>
<evidence type="ECO:0000256" key="2">
    <source>
        <dbReference type="SAM" id="SignalP"/>
    </source>
</evidence>
<proteinExistence type="predicted"/>
<evidence type="ECO:0000259" key="4">
    <source>
        <dbReference type="Pfam" id="PF22360"/>
    </source>
</evidence>
<dbReference type="EMBL" id="JBAWSY010000002">
    <property type="protein sequence ID" value="MEI4768851.1"/>
    <property type="molecule type" value="Genomic_DNA"/>
</dbReference>
<dbReference type="Gene3D" id="1.20.58.780">
    <property type="match status" value="1"/>
</dbReference>
<protein>
    <recommendedName>
        <fullName evidence="7">SbsC C-terminal domain-containing protein</fullName>
    </recommendedName>
</protein>
<dbReference type="Proteomes" id="UP001364890">
    <property type="component" value="Unassembled WGS sequence"/>
</dbReference>
<sequence>MKKKAIKIAASTAVAASAFVAVSPVQQADAATNVNQLVTDAQNAGTVLKWAISVEGSADYETQPWAQYNTAKKAIAAAEAAAKKLSASEKLSVDAKLVEPKLQVKRAAAYIDAITSSGKIIDLTNKLDVAIKGKDLNKVEAAYHEASEEYRKQAALLDKVYGQSTRDGIRDKVKPTFEKLYNSVKYDVTVKMHLDKASALIKAGKNEEAAAELAKADYNLNLKEASFTFKTQLEANYADVAKSLPLSVLSVSRVDANTVTVKFSKEVDAVLPAGQFVFDNGLTVQKAVVSADRKTVTLTTSTQAAGTTYKLFYQGKDTGKSFAVAADAASTTFFVDEVGVARIETGGTRVYKVTVKNDDLTNYNGQVDIALNAAGKASLQSINGAPATGDTARVSVPSNGVLTIVINGVTGSETSFVPTVKKLDNNKVLELGRTYVYAKATGTSLASTTFTGFHDTTNNYFTVGGVKYSYDANDVFHILGNVVSLEQFKAALSYNDTVVATTYAATASNSSNFNITSDVTFSNVKVTNPSDDVTYDGYGFNYKFEGTGNNGYTVYLYNVNTGNLIGTGLVSNGVWSVQAGNLGLPGTVAQVKAVQVAPGQTVATAEAIAGNVDTSDNVYVGPFQVASASLASATTADSVVGYGDTINLALSWFDDKVNNDFTVGDEGTLTVKDAGSKIGVYKVRVTGANSVQIIDVISTETGFEKAESHNHRIISIEGIKNKDNLSLTVKENVTF</sequence>
<dbReference type="RefSeq" id="WP_336496404.1">
    <property type="nucleotide sequence ID" value="NZ_JBAWSY010000002.1"/>
</dbReference>
<feature type="chain" id="PRO_5047535441" description="SbsC C-terminal domain-containing protein" evidence="2">
    <location>
        <begin position="31"/>
        <end position="735"/>
    </location>
</feature>
<dbReference type="InterPro" id="IPR041378">
    <property type="entry name" value="S-layer_SbsC_C"/>
</dbReference>
<evidence type="ECO:0000313" key="5">
    <source>
        <dbReference type="EMBL" id="MEI4768851.1"/>
    </source>
</evidence>
<reference evidence="5 6" key="1">
    <citation type="submission" date="2024-01" db="EMBL/GenBank/DDBJ databases">
        <title>Seven novel Bacillus-like species.</title>
        <authorList>
            <person name="Liu G."/>
        </authorList>
    </citation>
    <scope>NUCLEOTIDE SEQUENCE [LARGE SCALE GENOMIC DNA]</scope>
    <source>
        <strain evidence="5 6">FJAT-51614</strain>
    </source>
</reference>
<dbReference type="Pfam" id="PF18058">
    <property type="entry name" value="SbsC_C"/>
    <property type="match status" value="1"/>
</dbReference>
<feature type="domain" description="SbsC C-terminal" evidence="3">
    <location>
        <begin position="49"/>
        <end position="172"/>
    </location>
</feature>
<evidence type="ECO:0000256" key="1">
    <source>
        <dbReference type="ARBA" id="ARBA00022729"/>
    </source>
</evidence>
<evidence type="ECO:0000313" key="6">
    <source>
        <dbReference type="Proteomes" id="UP001364890"/>
    </source>
</evidence>
<dbReference type="Gene3D" id="1.20.58.770">
    <property type="match status" value="1"/>
</dbReference>
<organism evidence="5 6">
    <name type="scientific">Psychrobacillus mangrovi</name>
    <dbReference type="NCBI Taxonomy" id="3117745"/>
    <lineage>
        <taxon>Bacteria</taxon>
        <taxon>Bacillati</taxon>
        <taxon>Bacillota</taxon>
        <taxon>Bacilli</taxon>
        <taxon>Bacillales</taxon>
        <taxon>Bacillaceae</taxon>
        <taxon>Psychrobacillus</taxon>
    </lineage>
</organism>
<dbReference type="InterPro" id="IPR014755">
    <property type="entry name" value="Cu-Rt/internalin_Ig-like"/>
</dbReference>
<evidence type="ECO:0008006" key="7">
    <source>
        <dbReference type="Google" id="ProtNLM"/>
    </source>
</evidence>
<comment type="caution">
    <text evidence="5">The sequence shown here is derived from an EMBL/GenBank/DDBJ whole genome shotgun (WGS) entry which is preliminary data.</text>
</comment>
<keyword evidence="6" id="KW-1185">Reference proteome</keyword>
<gene>
    <name evidence="5" type="ORF">WAX74_04160</name>
</gene>
<feature type="signal peptide" evidence="2">
    <location>
        <begin position="1"/>
        <end position="30"/>
    </location>
</feature>